<dbReference type="GO" id="GO:0006811">
    <property type="term" value="P:monoatomic ion transport"/>
    <property type="evidence" value="ECO:0007669"/>
    <property type="project" value="UniProtKB-KW"/>
</dbReference>
<feature type="transmembrane region" description="Helical" evidence="10">
    <location>
        <begin position="250"/>
        <end position="268"/>
    </location>
</feature>
<evidence type="ECO:0000313" key="11">
    <source>
        <dbReference type="EMBL" id="OGG47147.1"/>
    </source>
</evidence>
<dbReference type="Pfam" id="PF01554">
    <property type="entry name" value="MatE"/>
    <property type="match status" value="2"/>
</dbReference>
<feature type="transmembrane region" description="Helical" evidence="10">
    <location>
        <begin position="197"/>
        <end position="218"/>
    </location>
</feature>
<accession>A0A1F6CDR9</accession>
<feature type="transmembrane region" description="Helical" evidence="10">
    <location>
        <begin position="163"/>
        <end position="185"/>
    </location>
</feature>
<name>A0A1F6CDR9_HANXR</name>
<keyword evidence="6 10" id="KW-1133">Transmembrane helix</keyword>
<evidence type="ECO:0000256" key="9">
    <source>
        <dbReference type="ARBA" id="ARBA00031636"/>
    </source>
</evidence>
<evidence type="ECO:0000256" key="8">
    <source>
        <dbReference type="ARBA" id="ARBA00023136"/>
    </source>
</evidence>
<comment type="caution">
    <text evidence="11">The sequence shown here is derived from an EMBL/GenBank/DDBJ whole genome shotgun (WGS) entry which is preliminary data.</text>
</comment>
<evidence type="ECO:0000256" key="6">
    <source>
        <dbReference type="ARBA" id="ARBA00022989"/>
    </source>
</evidence>
<keyword evidence="8 10" id="KW-0472">Membrane</keyword>
<dbReference type="InterPro" id="IPR048279">
    <property type="entry name" value="MdtK-like"/>
</dbReference>
<comment type="subcellular location">
    <subcellularLocation>
        <location evidence="1">Cell membrane</location>
        <topology evidence="1">Multi-pass membrane protein</topology>
    </subcellularLocation>
</comment>
<keyword evidence="3" id="KW-0050">Antiport</keyword>
<dbReference type="NCBIfam" id="TIGR00797">
    <property type="entry name" value="matE"/>
    <property type="match status" value="1"/>
</dbReference>
<dbReference type="PIRSF" id="PIRSF006603">
    <property type="entry name" value="DinF"/>
    <property type="match status" value="1"/>
</dbReference>
<gene>
    <name evidence="11" type="ORF">A3F84_19005</name>
</gene>
<organism evidence="11 12">
    <name type="scientific">Handelsmanbacteria sp. (strain RIFCSPLOWO2_12_FULL_64_10)</name>
    <dbReference type="NCBI Taxonomy" id="1817868"/>
    <lineage>
        <taxon>Bacteria</taxon>
        <taxon>Candidatus Handelsmaniibacteriota</taxon>
    </lineage>
</organism>
<keyword evidence="5 10" id="KW-0812">Transmembrane</keyword>
<dbReference type="InterPro" id="IPR050222">
    <property type="entry name" value="MATE_MdtK"/>
</dbReference>
<dbReference type="GO" id="GO:0015297">
    <property type="term" value="F:antiporter activity"/>
    <property type="evidence" value="ECO:0007669"/>
    <property type="project" value="UniProtKB-KW"/>
</dbReference>
<feature type="transmembrane region" description="Helical" evidence="10">
    <location>
        <begin position="12"/>
        <end position="32"/>
    </location>
</feature>
<dbReference type="EMBL" id="MFKF01000271">
    <property type="protein sequence ID" value="OGG47147.1"/>
    <property type="molecule type" value="Genomic_DNA"/>
</dbReference>
<feature type="transmembrane region" description="Helical" evidence="10">
    <location>
        <begin position="396"/>
        <end position="415"/>
    </location>
</feature>
<reference evidence="11 12" key="1">
    <citation type="journal article" date="2016" name="Nat. Commun.">
        <title>Thousands of microbial genomes shed light on interconnected biogeochemical processes in an aquifer system.</title>
        <authorList>
            <person name="Anantharaman K."/>
            <person name="Brown C.T."/>
            <person name="Hug L.A."/>
            <person name="Sharon I."/>
            <person name="Castelle C.J."/>
            <person name="Probst A.J."/>
            <person name="Thomas B.C."/>
            <person name="Singh A."/>
            <person name="Wilkins M.J."/>
            <person name="Karaoz U."/>
            <person name="Brodie E.L."/>
            <person name="Williams K.H."/>
            <person name="Hubbard S.S."/>
            <person name="Banfield J.F."/>
        </authorList>
    </citation>
    <scope>NUCLEOTIDE SEQUENCE [LARGE SCALE GENOMIC DNA]</scope>
    <source>
        <strain evidence="12">RIFCSPLOWO2_12_FULL_64_10</strain>
    </source>
</reference>
<sequence length="469" mass="51234">MTWKERWSREGGYGEVLRIALPMILSTGSWSFQQFVERVFLTWHSPESVAAAMPAGLVSFVFMSLFLGTVTYANTFVAQYTGAGRPERVGAAVWQAIHLAALSGVLMLGLVPLAGVIFDWAGHDPEVRRLEVAYFEILCISAGPMLVADAASTLFTGLGRTRVVMWVNLACVAVLHTLLSYAWIFGRWGFPALGIRGAGWSSVVANVAAAILFLILMLRRSYRETYNTLRAWRPDAGLLRRLIRFGLPSGVQFSLDIAAFSTFLLLVGRLGTTALAATNIAFNVNSIAFMPMIGLGIAVSTLVGQRLGQDRPDLAERSARSAAHAAFVYMGVVAAGYALLPDLFLRPFASGADPATFAEVQKTAMVLLRFVALYCIFDAMYFAYSSAVKGAGDTRFVLYVSLAMSWGIMAIPSYVSWRLGWGLYVIWTFATAYIMILGAVFFFRFRGGRWKSMRVIEVASAAENGGITV</sequence>
<dbReference type="GO" id="GO:0042910">
    <property type="term" value="F:xenobiotic transmembrane transporter activity"/>
    <property type="evidence" value="ECO:0007669"/>
    <property type="project" value="InterPro"/>
</dbReference>
<protein>
    <recommendedName>
        <fullName evidence="9">Multidrug-efflux transporter</fullName>
    </recommendedName>
</protein>
<keyword evidence="7" id="KW-0406">Ion transport</keyword>
<evidence type="ECO:0000256" key="1">
    <source>
        <dbReference type="ARBA" id="ARBA00004651"/>
    </source>
</evidence>
<feature type="transmembrane region" description="Helical" evidence="10">
    <location>
        <begin position="280"/>
        <end position="304"/>
    </location>
</feature>
<dbReference type="CDD" id="cd13133">
    <property type="entry name" value="MATE_like_7"/>
    <property type="match status" value="1"/>
</dbReference>
<evidence type="ECO:0000256" key="10">
    <source>
        <dbReference type="SAM" id="Phobius"/>
    </source>
</evidence>
<dbReference type="PANTHER" id="PTHR43298">
    <property type="entry name" value="MULTIDRUG RESISTANCE PROTEIN NORM-RELATED"/>
    <property type="match status" value="1"/>
</dbReference>
<evidence type="ECO:0000256" key="4">
    <source>
        <dbReference type="ARBA" id="ARBA00022475"/>
    </source>
</evidence>
<evidence type="ECO:0000256" key="7">
    <source>
        <dbReference type="ARBA" id="ARBA00023065"/>
    </source>
</evidence>
<dbReference type="GO" id="GO:0005886">
    <property type="term" value="C:plasma membrane"/>
    <property type="evidence" value="ECO:0007669"/>
    <property type="project" value="UniProtKB-SubCell"/>
</dbReference>
<feature type="transmembrane region" description="Helical" evidence="10">
    <location>
        <begin position="132"/>
        <end position="151"/>
    </location>
</feature>
<feature type="transmembrane region" description="Helical" evidence="10">
    <location>
        <begin position="325"/>
        <end position="344"/>
    </location>
</feature>
<evidence type="ECO:0000313" key="12">
    <source>
        <dbReference type="Proteomes" id="UP000178606"/>
    </source>
</evidence>
<evidence type="ECO:0000256" key="5">
    <source>
        <dbReference type="ARBA" id="ARBA00022692"/>
    </source>
</evidence>
<feature type="transmembrane region" description="Helical" evidence="10">
    <location>
        <begin position="52"/>
        <end position="75"/>
    </location>
</feature>
<evidence type="ECO:0000256" key="2">
    <source>
        <dbReference type="ARBA" id="ARBA00022448"/>
    </source>
</evidence>
<dbReference type="PANTHER" id="PTHR43298:SF2">
    <property type="entry name" value="FMN_FAD EXPORTER YEEO-RELATED"/>
    <property type="match status" value="1"/>
</dbReference>
<proteinExistence type="predicted"/>
<keyword evidence="2" id="KW-0813">Transport</keyword>
<evidence type="ECO:0000256" key="3">
    <source>
        <dbReference type="ARBA" id="ARBA00022449"/>
    </source>
</evidence>
<feature type="transmembrane region" description="Helical" evidence="10">
    <location>
        <begin position="421"/>
        <end position="443"/>
    </location>
</feature>
<dbReference type="InterPro" id="IPR002528">
    <property type="entry name" value="MATE_fam"/>
</dbReference>
<dbReference type="Proteomes" id="UP000178606">
    <property type="component" value="Unassembled WGS sequence"/>
</dbReference>
<keyword evidence="4" id="KW-1003">Cell membrane</keyword>
<dbReference type="AlphaFoldDB" id="A0A1F6CDR9"/>
<feature type="transmembrane region" description="Helical" evidence="10">
    <location>
        <begin position="96"/>
        <end position="120"/>
    </location>
</feature>
<feature type="transmembrane region" description="Helical" evidence="10">
    <location>
        <begin position="364"/>
        <end position="384"/>
    </location>
</feature>